<evidence type="ECO:0000313" key="1">
    <source>
        <dbReference type="EMBL" id="KIK41646.1"/>
    </source>
</evidence>
<dbReference type="STRING" id="930992.A0A0D0AIE3"/>
<protein>
    <submittedName>
        <fullName evidence="1">Uncharacterized protein</fullName>
    </submittedName>
</protein>
<dbReference type="HOGENOM" id="CLU_007337_0_1_1"/>
<dbReference type="Pfam" id="PF02992">
    <property type="entry name" value="Transposase_21"/>
    <property type="match status" value="1"/>
</dbReference>
<dbReference type="OrthoDB" id="2669721at2759"/>
<keyword evidence="2" id="KW-1185">Reference proteome</keyword>
<name>A0A0D0AIE3_9AGAM</name>
<sequence>MYLALEHSSQDAYNRIRRATARNFAGAEGADEVLSFYGVEKLIAQYTGVDPLVHDMCANSCLAYTGPYADADQCPMCGISRWDQAKIHASNGRDKVAAQTFTTIPLGPQLQALYRDRDGARSMRYLHERTQEVLAELRRTGTIPIIDDIVMGHDYLGAVVDGDIKENDIVLMISLDGAQLYEKKESDCWMYVWVILNLSPDKRYRKLHVRPGGFIPGPNKPKNLDSFLVVGLHHLAALQNEGLVIWDASRDIVFTSDLYLIFTTADGPGLIYWDGMVGHSGKNGCRVYCEVSGRRKTRGTHYYPALLKPRDRCAPGSTHNDIDILTLPLGGSANYANNLYRLVSSPNQRQLDIRKTETGLTKPPLILGLRSTRCLGIPFCMTTDVMHLAGNLSDLLISLWRGTLDCGTTDDVDTWDWAVLADGDTWIAHGNAVEKAGPYLPGSFDRKPRNIAEKINTSYKTWEFQLYTFGLAPALLYGILPDKYWTNYCQLVRGFQLMCQHRITSQDIADAYKLLCIWERNFELLYYQLKEDRLQMVRPCVHQTSHLVSETIQKGPPICYAQWTMERTIGNLGLEIRQPSRPYANLSQEGVRRCRVNTLLSAMPELDEPPKGLPPGAVDLGDGYALLRKRDKYPLFPAVGDIAEAIMNFLGPGHVLPRIKRWARLLLPNGQIARSVWRETLKALEQTRMSRNVKLKYEGQDRFGEVLYFTRLAIEADAQFTDVAVIRMYSAPDESLLRLSSQTVASCTRLEMIAIVNVKNIISVIAMVPHRPTLPSGVTEDRFFMVEKPGLDISNLGVPYGAGDDNINDDIDGGLTRHIE</sequence>
<reference evidence="1 2" key="1">
    <citation type="submission" date="2014-04" db="EMBL/GenBank/DDBJ databases">
        <authorList>
            <consortium name="DOE Joint Genome Institute"/>
            <person name="Kuo A."/>
            <person name="Ruytinx J."/>
            <person name="Rineau F."/>
            <person name="Colpaert J."/>
            <person name="Kohler A."/>
            <person name="Nagy L.G."/>
            <person name="Floudas D."/>
            <person name="Copeland A."/>
            <person name="Barry K.W."/>
            <person name="Cichocki N."/>
            <person name="Veneault-Fourrey C."/>
            <person name="LaButti K."/>
            <person name="Lindquist E.A."/>
            <person name="Lipzen A."/>
            <person name="Lundell T."/>
            <person name="Morin E."/>
            <person name="Murat C."/>
            <person name="Sun H."/>
            <person name="Tunlid A."/>
            <person name="Henrissat B."/>
            <person name="Grigoriev I.V."/>
            <person name="Hibbett D.S."/>
            <person name="Martin F."/>
            <person name="Nordberg H.P."/>
            <person name="Cantor M.N."/>
            <person name="Hua S.X."/>
        </authorList>
    </citation>
    <scope>NUCLEOTIDE SEQUENCE [LARGE SCALE GENOMIC DNA]</scope>
    <source>
        <strain evidence="1 2">UH-Slu-Lm8-n1</strain>
    </source>
</reference>
<organism evidence="1 2">
    <name type="scientific">Suillus luteus UH-Slu-Lm8-n1</name>
    <dbReference type="NCBI Taxonomy" id="930992"/>
    <lineage>
        <taxon>Eukaryota</taxon>
        <taxon>Fungi</taxon>
        <taxon>Dikarya</taxon>
        <taxon>Basidiomycota</taxon>
        <taxon>Agaricomycotina</taxon>
        <taxon>Agaricomycetes</taxon>
        <taxon>Agaricomycetidae</taxon>
        <taxon>Boletales</taxon>
        <taxon>Suillineae</taxon>
        <taxon>Suillaceae</taxon>
        <taxon>Suillus</taxon>
    </lineage>
</organism>
<dbReference type="AlphaFoldDB" id="A0A0D0AIE3"/>
<evidence type="ECO:0000313" key="2">
    <source>
        <dbReference type="Proteomes" id="UP000054485"/>
    </source>
</evidence>
<dbReference type="InParanoid" id="A0A0D0AIE3"/>
<gene>
    <name evidence="1" type="ORF">CY34DRAFT_761286</name>
</gene>
<reference evidence="2" key="2">
    <citation type="submission" date="2015-01" db="EMBL/GenBank/DDBJ databases">
        <title>Evolutionary Origins and Diversification of the Mycorrhizal Mutualists.</title>
        <authorList>
            <consortium name="DOE Joint Genome Institute"/>
            <consortium name="Mycorrhizal Genomics Consortium"/>
            <person name="Kohler A."/>
            <person name="Kuo A."/>
            <person name="Nagy L.G."/>
            <person name="Floudas D."/>
            <person name="Copeland A."/>
            <person name="Barry K.W."/>
            <person name="Cichocki N."/>
            <person name="Veneault-Fourrey C."/>
            <person name="LaButti K."/>
            <person name="Lindquist E.A."/>
            <person name="Lipzen A."/>
            <person name="Lundell T."/>
            <person name="Morin E."/>
            <person name="Murat C."/>
            <person name="Riley R."/>
            <person name="Ohm R."/>
            <person name="Sun H."/>
            <person name="Tunlid A."/>
            <person name="Henrissat B."/>
            <person name="Grigoriev I.V."/>
            <person name="Hibbett D.S."/>
            <person name="Martin F."/>
        </authorList>
    </citation>
    <scope>NUCLEOTIDE SEQUENCE [LARGE SCALE GENOMIC DNA]</scope>
    <source>
        <strain evidence="2">UH-Slu-Lm8-n1</strain>
    </source>
</reference>
<accession>A0A0D0AIE3</accession>
<proteinExistence type="predicted"/>
<dbReference type="InterPro" id="IPR004242">
    <property type="entry name" value="Transposase_21"/>
</dbReference>
<dbReference type="PANTHER" id="PTHR46579">
    <property type="entry name" value="F5/8 TYPE C DOMAIN-CONTAINING PROTEIN-RELATED"/>
    <property type="match status" value="1"/>
</dbReference>
<dbReference type="PANTHER" id="PTHR46579:SF1">
    <property type="entry name" value="F5_8 TYPE C DOMAIN-CONTAINING PROTEIN"/>
    <property type="match status" value="1"/>
</dbReference>
<dbReference type="Proteomes" id="UP000054485">
    <property type="component" value="Unassembled WGS sequence"/>
</dbReference>
<dbReference type="EMBL" id="KN835262">
    <property type="protein sequence ID" value="KIK41646.1"/>
    <property type="molecule type" value="Genomic_DNA"/>
</dbReference>